<name>A0ABR4RY03_VIBMT</name>
<comment type="caution">
    <text evidence="2">The sequence shown here is derived from an EMBL/GenBank/DDBJ whole genome shotgun (WGS) entry which is preliminary data.</text>
</comment>
<proteinExistence type="predicted"/>
<dbReference type="InterPro" id="IPR003615">
    <property type="entry name" value="HNH_nuc"/>
</dbReference>
<dbReference type="Pfam" id="PF13395">
    <property type="entry name" value="HNH_4"/>
    <property type="match status" value="1"/>
</dbReference>
<sequence length="327" mass="37846">MTSSVLGEIKHLNSSILSDESAWSWSDQVALSSLKSPDILIGARRDLLQGDISREWVKWIVEQFIDHKYINSEYSYVSIYGDVHDSVSRLVGLQVHEEEKREIVSKISDLVIDRVKLLKKEWSRKPITLNVKEELLEIYSIDNRVRCWLTGYEFSKEAIYNFQSPKSEHLSLKLPEYVDRIKPIGLKSNDIRIEVDHLYPYSLGGEDSIDNYRLICGWANRVKSNHISGYSPGNRLSQKNGIWPKSYYYWLIRLIGLRRRCEHPGCDRNLGNSELTVESAFGSSKALTPASMKVVCYQHSSLENRFIRRKDFTDSSFGSYYNDFKAL</sequence>
<feature type="domain" description="HNH nuclease" evidence="1">
    <location>
        <begin position="189"/>
        <end position="226"/>
    </location>
</feature>
<dbReference type="Gene3D" id="1.10.30.50">
    <property type="match status" value="1"/>
</dbReference>
<keyword evidence="3" id="KW-1185">Reference proteome</keyword>
<protein>
    <recommendedName>
        <fullName evidence="1">HNH nuclease domain-containing protein</fullName>
    </recommendedName>
</protein>
<evidence type="ECO:0000259" key="1">
    <source>
        <dbReference type="Pfam" id="PF13395"/>
    </source>
</evidence>
<reference evidence="2 3" key="1">
    <citation type="submission" date="2014-04" db="EMBL/GenBank/DDBJ databases">
        <title>Vibrio metecus sp. nov., a close relative of Vibrio cholerae isolated from coastal brackish ponds and clinical specimens.</title>
        <authorList>
            <person name="Kirchberger P.C."/>
            <person name="Turnsek M."/>
            <person name="Hunt D.E."/>
            <person name="Haley B.J."/>
            <person name="Colwell R."/>
            <person name="Polz M.F."/>
            <person name="Tarr C.L."/>
            <person name="Boucher Y."/>
        </authorList>
    </citation>
    <scope>NUCLEOTIDE SEQUENCE [LARGE SCALE GENOMIC DNA]</scope>
    <source>
        <strain evidence="3">PPCK-2014</strain>
    </source>
</reference>
<evidence type="ECO:0000313" key="2">
    <source>
        <dbReference type="EMBL" id="KDO14592.1"/>
    </source>
</evidence>
<accession>A0ABR4RY03</accession>
<evidence type="ECO:0000313" key="3">
    <source>
        <dbReference type="Proteomes" id="UP000027331"/>
    </source>
</evidence>
<organism evidence="2 3">
    <name type="scientific">Vibrio metoecus</name>
    <dbReference type="NCBI Taxonomy" id="1481663"/>
    <lineage>
        <taxon>Bacteria</taxon>
        <taxon>Pseudomonadati</taxon>
        <taxon>Pseudomonadota</taxon>
        <taxon>Gammaproteobacteria</taxon>
        <taxon>Vibrionales</taxon>
        <taxon>Vibrionaceae</taxon>
        <taxon>Vibrio</taxon>
    </lineage>
</organism>
<dbReference type="Proteomes" id="UP000027331">
    <property type="component" value="Unassembled WGS sequence"/>
</dbReference>
<gene>
    <name evidence="2" type="ORF">DP83_07150</name>
</gene>
<dbReference type="EMBL" id="JJMN01000045">
    <property type="protein sequence ID" value="KDO14592.1"/>
    <property type="molecule type" value="Genomic_DNA"/>
</dbReference>